<comment type="caution">
    <text evidence="1">The sequence shown here is derived from an EMBL/GenBank/DDBJ whole genome shotgun (WGS) entry which is preliminary data.</text>
</comment>
<sequence length="226" mass="24906">MKLTAYPFDPATGEILPVYRDAYLRGDLAQPHTQAVDAYLKSNSHHADDTLRRFYEMKQQGEQVRPIGWVQRQFELMRTEPKRFRQRAATLVMGGALLAGAVFAGTNLTNNSDEDITTLAAPATLEAANAPRMITVRGRILDENGRPLIGATVLQKGSLRGVSTNAEGAYALRVPAGTNTLVYGYGGYTNDEVQVASSSTQDVTLLPRDMVAEQKATKKARRWLFF</sequence>
<dbReference type="Pfam" id="PF13715">
    <property type="entry name" value="CarbopepD_reg_2"/>
    <property type="match status" value="1"/>
</dbReference>
<evidence type="ECO:0000313" key="1">
    <source>
        <dbReference type="EMBL" id="TYZ10955.1"/>
    </source>
</evidence>
<dbReference type="SUPFAM" id="SSF49464">
    <property type="entry name" value="Carboxypeptidase regulatory domain-like"/>
    <property type="match status" value="1"/>
</dbReference>
<dbReference type="AlphaFoldDB" id="A0A5D6V701"/>
<dbReference type="Gene3D" id="2.60.40.1120">
    <property type="entry name" value="Carboxypeptidase-like, regulatory domain"/>
    <property type="match status" value="1"/>
</dbReference>
<evidence type="ECO:0008006" key="3">
    <source>
        <dbReference type="Google" id="ProtNLM"/>
    </source>
</evidence>
<dbReference type="EMBL" id="VTHL01000006">
    <property type="protein sequence ID" value="TYZ10955.1"/>
    <property type="molecule type" value="Genomic_DNA"/>
</dbReference>
<dbReference type="Proteomes" id="UP000322791">
    <property type="component" value="Unassembled WGS sequence"/>
</dbReference>
<dbReference type="InterPro" id="IPR008969">
    <property type="entry name" value="CarboxyPept-like_regulatory"/>
</dbReference>
<gene>
    <name evidence="1" type="ORF">FY528_07830</name>
</gene>
<evidence type="ECO:0000313" key="2">
    <source>
        <dbReference type="Proteomes" id="UP000322791"/>
    </source>
</evidence>
<proteinExistence type="predicted"/>
<accession>A0A5D6V701</accession>
<dbReference type="RefSeq" id="WP_149070440.1">
    <property type="nucleotide sequence ID" value="NZ_VTHL01000006.1"/>
</dbReference>
<keyword evidence="2" id="KW-1185">Reference proteome</keyword>
<reference evidence="1 2" key="1">
    <citation type="submission" date="2019-08" db="EMBL/GenBank/DDBJ databases">
        <authorList>
            <person name="Seo M.-J."/>
        </authorList>
    </citation>
    <scope>NUCLEOTIDE SEQUENCE [LARGE SCALE GENOMIC DNA]</scope>
    <source>
        <strain evidence="1 2">KIGAM108</strain>
    </source>
</reference>
<protein>
    <recommendedName>
        <fullName evidence="3">Carboxypeptidase-like regulatory domain-containing protein</fullName>
    </recommendedName>
</protein>
<organism evidence="1 2">
    <name type="scientific">Hymenobacter lutimineralis</name>
    <dbReference type="NCBI Taxonomy" id="2606448"/>
    <lineage>
        <taxon>Bacteria</taxon>
        <taxon>Pseudomonadati</taxon>
        <taxon>Bacteroidota</taxon>
        <taxon>Cytophagia</taxon>
        <taxon>Cytophagales</taxon>
        <taxon>Hymenobacteraceae</taxon>
        <taxon>Hymenobacter</taxon>
    </lineage>
</organism>
<name>A0A5D6V701_9BACT</name>